<dbReference type="Proteomes" id="UP001331515">
    <property type="component" value="Unassembled WGS sequence"/>
</dbReference>
<reference evidence="4 5" key="1">
    <citation type="journal article" date="2023" name="Mol. Biol. Evol.">
        <title>Genomics of Secondarily Temperate Adaptation in the Only Non-Antarctic Icefish.</title>
        <authorList>
            <person name="Rivera-Colon A.G."/>
            <person name="Rayamajhi N."/>
            <person name="Minhas B.F."/>
            <person name="Madrigal G."/>
            <person name="Bilyk K.T."/>
            <person name="Yoon V."/>
            <person name="Hune M."/>
            <person name="Gregory S."/>
            <person name="Cheng C.H.C."/>
            <person name="Catchen J.M."/>
        </authorList>
    </citation>
    <scope>NUCLEOTIDE SEQUENCE [LARGE SCALE GENOMIC DNA]</scope>
    <source>
        <tissue evidence="4">White muscle</tissue>
    </source>
</reference>
<evidence type="ECO:0000259" key="3">
    <source>
        <dbReference type="Pfam" id="PF25600"/>
    </source>
</evidence>
<proteinExistence type="predicted"/>
<evidence type="ECO:0000256" key="1">
    <source>
        <dbReference type="SAM" id="Coils"/>
    </source>
</evidence>
<dbReference type="Pfam" id="PF25600">
    <property type="entry name" value="TRIM_CC"/>
    <property type="match status" value="1"/>
</dbReference>
<dbReference type="AlphaFoldDB" id="A0AAN8BYG0"/>
<feature type="domain" description="TRIM8/14/16/25/29/45/65 coiled-coil region" evidence="3">
    <location>
        <begin position="183"/>
        <end position="316"/>
    </location>
</feature>
<evidence type="ECO:0000313" key="4">
    <source>
        <dbReference type="EMBL" id="KAK5893322.1"/>
    </source>
</evidence>
<comment type="caution">
    <text evidence="4">The sequence shown here is derived from an EMBL/GenBank/DDBJ whole genome shotgun (WGS) entry which is preliminary data.</text>
</comment>
<evidence type="ECO:0000256" key="2">
    <source>
        <dbReference type="SAM" id="MobiDB-lite"/>
    </source>
</evidence>
<feature type="region of interest" description="Disordered" evidence="2">
    <location>
        <begin position="145"/>
        <end position="164"/>
    </location>
</feature>
<dbReference type="InterPro" id="IPR050143">
    <property type="entry name" value="TRIM/RBCC"/>
</dbReference>
<sequence>MGIPEREQIRFPNYITSSNIGSNSWITPVRKEITSTSDKSMQICHCGWSNVTTYQGLRTHQGKMGCTPKGMGIPESEQFRFTGYKYTNADSGPSIKIDKTLTPPHHSKTHQNTNNVRRALDFGAQQVEQLYWALPTTSIAFQLKERERGRERERDKEMEKEREAQKLQKMRQDMIRADLQQNIQTREQKISEVTSSVKACKGGLDAECLEINSVFSEVMRVVEDSRQEALQPLEERRQRVSREGKDQVKKLQKEIDKIRKTIDELDKNADLQDLPKTGLDEPRDWKHLTVDTSFSFGSLRATTSSMMEQIHQQLEKLSSVELKRIPRYAVDVKLDPTTAHQCLVLSPDGKTSKSLVFSVHQSRFSVLQPRFSIFHPGLHNS</sequence>
<dbReference type="EMBL" id="JAURVH010001535">
    <property type="protein sequence ID" value="KAK5893322.1"/>
    <property type="molecule type" value="Genomic_DNA"/>
</dbReference>
<keyword evidence="1" id="KW-0175">Coiled coil</keyword>
<dbReference type="PANTHER" id="PTHR24103">
    <property type="entry name" value="E3 UBIQUITIN-PROTEIN LIGASE TRIM"/>
    <property type="match status" value="1"/>
</dbReference>
<dbReference type="InterPro" id="IPR058030">
    <property type="entry name" value="TRIM8/14/16/25/29/45/65_CC"/>
</dbReference>
<dbReference type="Gene3D" id="2.60.120.920">
    <property type="match status" value="1"/>
</dbReference>
<name>A0AAN8BYG0_CHAGU</name>
<gene>
    <name evidence="4" type="ORF">CgunFtcFv8_006205</name>
</gene>
<accession>A0AAN8BYG0</accession>
<feature type="coiled-coil region" evidence="1">
    <location>
        <begin position="241"/>
        <end position="268"/>
    </location>
</feature>
<dbReference type="InterPro" id="IPR043136">
    <property type="entry name" value="B30.2/SPRY_sf"/>
</dbReference>
<evidence type="ECO:0000313" key="5">
    <source>
        <dbReference type="Proteomes" id="UP001331515"/>
    </source>
</evidence>
<keyword evidence="5" id="KW-1185">Reference proteome</keyword>
<protein>
    <recommendedName>
        <fullName evidence="3">TRIM8/14/16/25/29/45/65 coiled-coil region domain-containing protein</fullName>
    </recommendedName>
</protein>
<organism evidence="4 5">
    <name type="scientific">Champsocephalus gunnari</name>
    <name type="common">Mackerel icefish</name>
    <dbReference type="NCBI Taxonomy" id="52237"/>
    <lineage>
        <taxon>Eukaryota</taxon>
        <taxon>Metazoa</taxon>
        <taxon>Chordata</taxon>
        <taxon>Craniata</taxon>
        <taxon>Vertebrata</taxon>
        <taxon>Euteleostomi</taxon>
        <taxon>Actinopterygii</taxon>
        <taxon>Neopterygii</taxon>
        <taxon>Teleostei</taxon>
        <taxon>Neoteleostei</taxon>
        <taxon>Acanthomorphata</taxon>
        <taxon>Eupercaria</taxon>
        <taxon>Perciformes</taxon>
        <taxon>Notothenioidei</taxon>
        <taxon>Channichthyidae</taxon>
        <taxon>Champsocephalus</taxon>
    </lineage>
</organism>